<sequence>MNRAETAAPGISAGDPTAAPAGRDRATWLLYLQLAVFAYFLYCFGPSVPLLGDDQHVSKAVAGLHSTGYAVGGLVVGLLGSRPVLWWGRGPALWGSFATLAAGVLVYGLGPWPAVTITGAMLCGLGGFAVVNLVAAAVVDHHGPDAGPGRLSEAHGIGAAVGMVAPLVIGGTQASGLGWRYGMLATPLLIATLYALFRTTRIPGHDRVAATVPTEHRTVPDHPLPRRYWWAWTVVVTAVAVEFSLSLWASDLLRDRAGLSEGAAATAMTAVVAGLCAGRLAGGTLALRFPLTGLYLTALAVNFAGFAVLWLSTVPWLSFAGLFVAGCGMSVQFPLAVARSIECADGRSDLATSRSALATALAAGGAPFLLGLLADMLDTHTAFLIVPVFLAAAVPALLLSGRTPAEPAG</sequence>
<feature type="transmembrane region" description="Helical" evidence="8">
    <location>
        <begin position="151"/>
        <end position="172"/>
    </location>
</feature>
<dbReference type="PANTHER" id="PTHR23514">
    <property type="entry name" value="BYPASS OF STOP CODON PROTEIN 6"/>
    <property type="match status" value="1"/>
</dbReference>
<comment type="similarity">
    <text evidence="2">Belongs to the major facilitator superfamily.</text>
</comment>
<dbReference type="EMBL" id="BAABHS010000014">
    <property type="protein sequence ID" value="GAA4971305.1"/>
    <property type="molecule type" value="Genomic_DNA"/>
</dbReference>
<reference evidence="10" key="1">
    <citation type="journal article" date="2019" name="Int. J. Syst. Evol. Microbiol.">
        <title>The Global Catalogue of Microorganisms (GCM) 10K type strain sequencing project: providing services to taxonomists for standard genome sequencing and annotation.</title>
        <authorList>
            <consortium name="The Broad Institute Genomics Platform"/>
            <consortium name="The Broad Institute Genome Sequencing Center for Infectious Disease"/>
            <person name="Wu L."/>
            <person name="Ma J."/>
        </authorList>
    </citation>
    <scope>NUCLEOTIDE SEQUENCE [LARGE SCALE GENOMIC DNA]</scope>
    <source>
        <strain evidence="10">JCM 17986</strain>
    </source>
</reference>
<feature type="transmembrane region" description="Helical" evidence="8">
    <location>
        <begin position="60"/>
        <end position="80"/>
    </location>
</feature>
<keyword evidence="3" id="KW-0813">Transport</keyword>
<feature type="transmembrane region" description="Helical" evidence="8">
    <location>
        <begin position="229"/>
        <end position="250"/>
    </location>
</feature>
<feature type="transmembrane region" description="Helical" evidence="8">
    <location>
        <begin position="92"/>
        <end position="110"/>
    </location>
</feature>
<dbReference type="Gene3D" id="1.20.1250.20">
    <property type="entry name" value="MFS general substrate transporter like domains"/>
    <property type="match status" value="1"/>
</dbReference>
<dbReference type="Proteomes" id="UP001500466">
    <property type="component" value="Unassembled WGS sequence"/>
</dbReference>
<evidence type="ECO:0008006" key="11">
    <source>
        <dbReference type="Google" id="ProtNLM"/>
    </source>
</evidence>
<keyword evidence="10" id="KW-1185">Reference proteome</keyword>
<dbReference type="InterPro" id="IPR011701">
    <property type="entry name" value="MFS"/>
</dbReference>
<evidence type="ECO:0000256" key="5">
    <source>
        <dbReference type="ARBA" id="ARBA00022989"/>
    </source>
</evidence>
<keyword evidence="5 8" id="KW-1133">Transmembrane helix</keyword>
<dbReference type="Pfam" id="PF07690">
    <property type="entry name" value="MFS_1"/>
    <property type="match status" value="1"/>
</dbReference>
<keyword evidence="4 8" id="KW-0812">Transmembrane</keyword>
<evidence type="ECO:0000256" key="8">
    <source>
        <dbReference type="SAM" id="Phobius"/>
    </source>
</evidence>
<accession>A0ABP9HIP6</accession>
<dbReference type="SUPFAM" id="SSF103473">
    <property type="entry name" value="MFS general substrate transporter"/>
    <property type="match status" value="1"/>
</dbReference>
<evidence type="ECO:0000256" key="3">
    <source>
        <dbReference type="ARBA" id="ARBA00022448"/>
    </source>
</evidence>
<feature type="transmembrane region" description="Helical" evidence="8">
    <location>
        <begin position="178"/>
        <end position="197"/>
    </location>
</feature>
<evidence type="ECO:0000256" key="6">
    <source>
        <dbReference type="ARBA" id="ARBA00023136"/>
    </source>
</evidence>
<comment type="caution">
    <text evidence="9">The sequence shown here is derived from an EMBL/GenBank/DDBJ whole genome shotgun (WGS) entry which is preliminary data.</text>
</comment>
<keyword evidence="6 8" id="KW-0472">Membrane</keyword>
<protein>
    <recommendedName>
        <fullName evidence="11">Fucose permease</fullName>
    </recommendedName>
</protein>
<feature type="transmembrane region" description="Helical" evidence="8">
    <location>
        <begin position="380"/>
        <end position="399"/>
    </location>
</feature>
<evidence type="ECO:0000256" key="7">
    <source>
        <dbReference type="SAM" id="MobiDB-lite"/>
    </source>
</evidence>
<dbReference type="PANTHER" id="PTHR23514:SF3">
    <property type="entry name" value="BYPASS OF STOP CODON PROTEIN 6"/>
    <property type="match status" value="1"/>
</dbReference>
<organism evidence="9 10">
    <name type="scientific">Yinghuangia aomiensis</name>
    <dbReference type="NCBI Taxonomy" id="676205"/>
    <lineage>
        <taxon>Bacteria</taxon>
        <taxon>Bacillati</taxon>
        <taxon>Actinomycetota</taxon>
        <taxon>Actinomycetes</taxon>
        <taxon>Kitasatosporales</taxon>
        <taxon>Streptomycetaceae</taxon>
        <taxon>Yinghuangia</taxon>
    </lineage>
</organism>
<dbReference type="InterPro" id="IPR051788">
    <property type="entry name" value="MFS_Transporter"/>
</dbReference>
<feature type="transmembrane region" description="Helical" evidence="8">
    <location>
        <begin position="28"/>
        <end position="48"/>
    </location>
</feature>
<comment type="subcellular location">
    <subcellularLocation>
        <location evidence="1">Endomembrane system</location>
        <topology evidence="1">Multi-pass membrane protein</topology>
    </subcellularLocation>
</comment>
<feature type="transmembrane region" description="Helical" evidence="8">
    <location>
        <begin position="316"/>
        <end position="335"/>
    </location>
</feature>
<evidence type="ECO:0000256" key="4">
    <source>
        <dbReference type="ARBA" id="ARBA00022692"/>
    </source>
</evidence>
<feature type="transmembrane region" description="Helical" evidence="8">
    <location>
        <begin position="293"/>
        <end position="310"/>
    </location>
</feature>
<name>A0ABP9HIP6_9ACTN</name>
<feature type="transmembrane region" description="Helical" evidence="8">
    <location>
        <begin position="116"/>
        <end position="139"/>
    </location>
</feature>
<proteinExistence type="inferred from homology"/>
<dbReference type="RefSeq" id="WP_345677050.1">
    <property type="nucleotide sequence ID" value="NZ_BAABHS010000014.1"/>
</dbReference>
<feature type="transmembrane region" description="Helical" evidence="8">
    <location>
        <begin position="262"/>
        <end position="281"/>
    </location>
</feature>
<gene>
    <name evidence="9" type="ORF">GCM10023205_41300</name>
</gene>
<feature type="region of interest" description="Disordered" evidence="7">
    <location>
        <begin position="1"/>
        <end position="20"/>
    </location>
</feature>
<evidence type="ECO:0000313" key="9">
    <source>
        <dbReference type="EMBL" id="GAA4971305.1"/>
    </source>
</evidence>
<evidence type="ECO:0000313" key="10">
    <source>
        <dbReference type="Proteomes" id="UP001500466"/>
    </source>
</evidence>
<feature type="transmembrane region" description="Helical" evidence="8">
    <location>
        <begin position="356"/>
        <end position="374"/>
    </location>
</feature>
<dbReference type="InterPro" id="IPR036259">
    <property type="entry name" value="MFS_trans_sf"/>
</dbReference>
<evidence type="ECO:0000256" key="1">
    <source>
        <dbReference type="ARBA" id="ARBA00004127"/>
    </source>
</evidence>
<evidence type="ECO:0000256" key="2">
    <source>
        <dbReference type="ARBA" id="ARBA00008335"/>
    </source>
</evidence>